<dbReference type="GO" id="GO:1901135">
    <property type="term" value="P:carbohydrate derivative metabolic process"/>
    <property type="evidence" value="ECO:0007669"/>
    <property type="project" value="UniProtKB-ARBA"/>
</dbReference>
<dbReference type="PANTHER" id="PTHR12526">
    <property type="entry name" value="GLYCOSYLTRANSFERASE"/>
    <property type="match status" value="1"/>
</dbReference>
<feature type="domain" description="Glycosyl transferase family 1" evidence="1">
    <location>
        <begin position="183"/>
        <end position="346"/>
    </location>
</feature>
<evidence type="ECO:0000259" key="1">
    <source>
        <dbReference type="Pfam" id="PF00534"/>
    </source>
</evidence>
<protein>
    <submittedName>
        <fullName evidence="3">Glycosyltransferase</fullName>
    </submittedName>
</protein>
<accession>A0A177Y606</accession>
<evidence type="ECO:0000313" key="3">
    <source>
        <dbReference type="EMBL" id="OAJ96289.1"/>
    </source>
</evidence>
<proteinExistence type="predicted"/>
<dbReference type="Pfam" id="PF00534">
    <property type="entry name" value="Glycos_transf_1"/>
    <property type="match status" value="1"/>
</dbReference>
<feature type="domain" description="Glycosyltransferase subfamily 4-like N-terminal" evidence="2">
    <location>
        <begin position="16"/>
        <end position="173"/>
    </location>
</feature>
<dbReference type="EMBL" id="LLEI02000006">
    <property type="protein sequence ID" value="OAJ96289.1"/>
    <property type="molecule type" value="Genomic_DNA"/>
</dbReference>
<dbReference type="InterPro" id="IPR028098">
    <property type="entry name" value="Glyco_trans_4-like_N"/>
</dbReference>
<name>A0A177Y606_9VIBR</name>
<sequence length="401" mass="44933">MKKKILFVHYGDDWVRGSEKCLLDLIKYMRNRSYEAFVWTNNRELSKQLELFNVPNELDSFPLLLGWKAPKYNVSSWLGLIDYGQELIEREEIDLVHINSGAPCQWMLAAARLKKVPLVTQLHCPYPARDRLTLGLHLSPHIISVSNYVAQSIVRDGYPTEKVSIIHNGIDTAALTAQEKVDVRQELNIPGQDFIFATVGSLIHRKGVDRIMTAMRHVVLEYPNVSLVVIGDGSMMDKLHHQAEYLHLAERIHFVGEQTNVVGWLKGCDAFISGARSEAFGLAVAEAVLAKIPVIAPFEGGIPEFISHGKTGVLYPNHGVGPIAKSMRILVNNPQLCSKLGLAGYEHITKHYDLSVSCRKIINVYRDLLEQPFVSERSIFSTFSPIKTYVANRLSLGGQHG</sequence>
<evidence type="ECO:0000259" key="2">
    <source>
        <dbReference type="Pfam" id="PF13439"/>
    </source>
</evidence>
<dbReference type="Pfam" id="PF13439">
    <property type="entry name" value="Glyco_transf_4"/>
    <property type="match status" value="1"/>
</dbReference>
<dbReference type="Proteomes" id="UP000078406">
    <property type="component" value="Unassembled WGS sequence"/>
</dbReference>
<dbReference type="CDD" id="cd03801">
    <property type="entry name" value="GT4_PimA-like"/>
    <property type="match status" value="1"/>
</dbReference>
<dbReference type="Gene3D" id="3.40.50.2000">
    <property type="entry name" value="Glycogen Phosphorylase B"/>
    <property type="match status" value="2"/>
</dbReference>
<dbReference type="RefSeq" id="WP_054963048.1">
    <property type="nucleotide sequence ID" value="NZ_LLEI02000006.1"/>
</dbReference>
<comment type="caution">
    <text evidence="3">The sequence shown here is derived from an EMBL/GenBank/DDBJ whole genome shotgun (WGS) entry which is preliminary data.</text>
</comment>
<dbReference type="InterPro" id="IPR001296">
    <property type="entry name" value="Glyco_trans_1"/>
</dbReference>
<dbReference type="GO" id="GO:0016757">
    <property type="term" value="F:glycosyltransferase activity"/>
    <property type="evidence" value="ECO:0007669"/>
    <property type="project" value="InterPro"/>
</dbReference>
<dbReference type="AlphaFoldDB" id="A0A177Y606"/>
<keyword evidence="3" id="KW-0808">Transferase</keyword>
<gene>
    <name evidence="3" type="ORF">APB76_00540</name>
</gene>
<dbReference type="SUPFAM" id="SSF53756">
    <property type="entry name" value="UDP-Glycosyltransferase/glycogen phosphorylase"/>
    <property type="match status" value="1"/>
</dbReference>
<organism evidence="3 4">
    <name type="scientific">Vibrio bivalvicida</name>
    <dbReference type="NCBI Taxonomy" id="1276888"/>
    <lineage>
        <taxon>Bacteria</taxon>
        <taxon>Pseudomonadati</taxon>
        <taxon>Pseudomonadota</taxon>
        <taxon>Gammaproteobacteria</taxon>
        <taxon>Vibrionales</taxon>
        <taxon>Vibrionaceae</taxon>
        <taxon>Vibrio</taxon>
        <taxon>Vibrio oreintalis group</taxon>
    </lineage>
</organism>
<reference evidence="3 4" key="1">
    <citation type="journal article" date="2016" name="Syst. Appl. Microbiol.">
        <title>Vibrio bivalvicida sp. nov., a novel larval pathogen for bivalve molluscs reared in a hatchery.</title>
        <authorList>
            <person name="Dubert J."/>
            <person name="Romalde J.L."/>
            <person name="Prado S."/>
            <person name="Barja J.L."/>
        </authorList>
    </citation>
    <scope>NUCLEOTIDE SEQUENCE [LARGE SCALE GENOMIC DNA]</scope>
    <source>
        <strain evidence="3 4">605</strain>
    </source>
</reference>
<evidence type="ECO:0000313" key="4">
    <source>
        <dbReference type="Proteomes" id="UP000078406"/>
    </source>
</evidence>